<dbReference type="SMART" id="SM00132">
    <property type="entry name" value="LIM"/>
    <property type="match status" value="1"/>
</dbReference>
<dbReference type="PROSITE" id="PS51848">
    <property type="entry name" value="BMERB"/>
    <property type="match status" value="1"/>
</dbReference>
<keyword evidence="7 9" id="KW-0175">Coiled coil</keyword>
<reference evidence="15" key="1">
    <citation type="submission" date="2025-08" db="UniProtKB">
        <authorList>
            <consortium name="RefSeq"/>
        </authorList>
    </citation>
    <scope>IDENTIFICATION</scope>
</reference>
<dbReference type="Gene3D" id="1.10.418.10">
    <property type="entry name" value="Calponin-like domain"/>
    <property type="match status" value="1"/>
</dbReference>
<feature type="region of interest" description="Disordered" evidence="10">
    <location>
        <begin position="512"/>
        <end position="588"/>
    </location>
</feature>
<keyword evidence="6 8" id="KW-0440">LIM domain</keyword>
<evidence type="ECO:0000256" key="3">
    <source>
        <dbReference type="ARBA" id="ARBA00022723"/>
    </source>
</evidence>
<evidence type="ECO:0000256" key="2">
    <source>
        <dbReference type="ARBA" id="ARBA00022553"/>
    </source>
</evidence>
<feature type="compositionally biased region" description="Acidic residues" evidence="10">
    <location>
        <begin position="437"/>
        <end position="448"/>
    </location>
</feature>
<evidence type="ECO:0000256" key="1">
    <source>
        <dbReference type="ARBA" id="ARBA00004177"/>
    </source>
</evidence>
<feature type="region of interest" description="Disordered" evidence="10">
    <location>
        <begin position="593"/>
        <end position="612"/>
    </location>
</feature>
<gene>
    <name evidence="15" type="primary">LOC103368110</name>
</gene>
<evidence type="ECO:0000259" key="12">
    <source>
        <dbReference type="PROSITE" id="PS50023"/>
    </source>
</evidence>
<dbReference type="PROSITE" id="PS00478">
    <property type="entry name" value="LIM_DOMAIN_1"/>
    <property type="match status" value="1"/>
</dbReference>
<dbReference type="Proteomes" id="UP000694891">
    <property type="component" value="Unplaced"/>
</dbReference>
<feature type="compositionally biased region" description="Polar residues" evidence="10">
    <location>
        <begin position="380"/>
        <end position="391"/>
    </location>
</feature>
<evidence type="ECO:0000313" key="15">
    <source>
        <dbReference type="RefSeq" id="XP_008294584.1"/>
    </source>
</evidence>
<feature type="compositionally biased region" description="Basic and acidic residues" evidence="10">
    <location>
        <begin position="481"/>
        <end position="495"/>
    </location>
</feature>
<dbReference type="PANTHER" id="PTHR23167">
    <property type="entry name" value="CALPONIN HOMOLOGY DOMAIN-CONTAINING PROTEIN DDB_G0272472-RELATED"/>
    <property type="match status" value="1"/>
</dbReference>
<dbReference type="InterPro" id="IPR050540">
    <property type="entry name" value="F-actin_Monoox_Mical"/>
</dbReference>
<feature type="coiled-coil region" evidence="9">
    <location>
        <begin position="626"/>
        <end position="660"/>
    </location>
</feature>
<evidence type="ECO:0000259" key="11">
    <source>
        <dbReference type="PROSITE" id="PS50021"/>
    </source>
</evidence>
<evidence type="ECO:0000256" key="8">
    <source>
        <dbReference type="PROSITE-ProRule" id="PRU00125"/>
    </source>
</evidence>
<dbReference type="Gene3D" id="2.10.110.10">
    <property type="entry name" value="Cysteine Rich Protein"/>
    <property type="match status" value="1"/>
</dbReference>
<dbReference type="InterPro" id="IPR001715">
    <property type="entry name" value="CH_dom"/>
</dbReference>
<dbReference type="InterPro" id="IPR036872">
    <property type="entry name" value="CH_dom_sf"/>
</dbReference>
<dbReference type="GeneID" id="103368110"/>
<dbReference type="SMART" id="SM00033">
    <property type="entry name" value="CH"/>
    <property type="match status" value="1"/>
</dbReference>
<feature type="region of interest" description="Disordered" evidence="10">
    <location>
        <begin position="270"/>
        <end position="499"/>
    </location>
</feature>
<name>A0A9Y4NC88_9TELE</name>
<dbReference type="AlphaFoldDB" id="A0A9Y4NC88"/>
<feature type="compositionally biased region" description="Basic and acidic residues" evidence="10">
    <location>
        <begin position="313"/>
        <end position="323"/>
    </location>
</feature>
<keyword evidence="2" id="KW-0597">Phosphoprotein</keyword>
<dbReference type="Pfam" id="PF00412">
    <property type="entry name" value="LIM"/>
    <property type="match status" value="1"/>
</dbReference>
<dbReference type="SMART" id="SM01203">
    <property type="entry name" value="DUF3585"/>
    <property type="match status" value="1"/>
</dbReference>
<feature type="compositionally biased region" description="Pro residues" evidence="10">
    <location>
        <begin position="403"/>
        <end position="413"/>
    </location>
</feature>
<dbReference type="PANTHER" id="PTHR23167:SF89">
    <property type="entry name" value="MICAL-LIKE PROTEIN 1"/>
    <property type="match status" value="1"/>
</dbReference>
<keyword evidence="14" id="KW-1185">Reference proteome</keyword>
<evidence type="ECO:0000259" key="13">
    <source>
        <dbReference type="PROSITE" id="PS51848"/>
    </source>
</evidence>
<evidence type="ECO:0000256" key="9">
    <source>
        <dbReference type="SAM" id="Coils"/>
    </source>
</evidence>
<sequence>MSQSGRGMTTPRALQDWCRVMCASYPNVDIRDMSTSFRDGLAFCAIIHRHRPDLIDFSSLSKDNVIDNNKLAFEVAETKLGIPALLDPKDMVSTKVPDCLGVITYLSHYYVYFSKKAGGPSRLSSSPVAVLNNLTKSRSSDGLKRLKSLTDLETSREDHFSDTRPRTVCSLCFKPVHLIQRLLTDGKVYHRACFRCKVCHSSLLPDSYTWESDTGSLICKYHITDSKSAHVSPNQQTGSTDNQPERKFQGGYFSLAGLAITSVPTYTKKQESQVRQVCKTPETDDGERREKSREIKDGEKSSVEPSRLPQPGVKEDREVKQKTPELSSPGGRPVPAPRRMLDSSVVPVPAPRIKTSQTAISSPAEASSSSPSKSPPTSSHINSPKVQTNHPWMTIVHPGPWTQLPPAPAPVPAPRSKSVSNLRVSWNRPKMLPSNPFEEEEEEEEEDTQPQRESAEQAKLSAAAVHSENGGNTDAENCAVKSEEKKVKPDLKEVGGDAAPVSAKEVTVVINKVKASSEPAGDARQIGSSGETEAAPTQSHVFPRSLSVPAITSDHPQTRSGPVGPKEANEASEQNKPACKENPFDRQPALTKSKTFQELSSSRGPAPGHGFPLIKRKVQTDQCVPTEDLQVQMRDVDQHLEALEQRGVELERNLRESKKDKEEEHMLTEWFCLVQERHVLTCRNTELVYLTKQQKLEDRQADVEYELRCLLNKPECDWTQEDRGREQQLMSELVAIIEQRNQIISCLDQDRQREREEDLLWEGMKKNKYSQKEGLKELKKAKGKFNPTKVFKMLNHKTESSKDSTDKKN</sequence>
<proteinExistence type="predicted"/>
<dbReference type="GO" id="GO:0005768">
    <property type="term" value="C:endosome"/>
    <property type="evidence" value="ECO:0007669"/>
    <property type="project" value="UniProtKB-SubCell"/>
</dbReference>
<dbReference type="InterPro" id="IPR022735">
    <property type="entry name" value="bMERB_dom"/>
</dbReference>
<protein>
    <submittedName>
        <fullName evidence="15">MICAL-like protein 1 isoform X1</fullName>
    </submittedName>
</protein>
<accession>A0A9Y4NC88</accession>
<evidence type="ECO:0000256" key="4">
    <source>
        <dbReference type="ARBA" id="ARBA00022753"/>
    </source>
</evidence>
<feature type="compositionally biased region" description="Basic and acidic residues" evidence="10">
    <location>
        <begin position="286"/>
        <end position="302"/>
    </location>
</feature>
<comment type="subcellular location">
    <subcellularLocation>
        <location evidence="1">Endosome</location>
    </subcellularLocation>
</comment>
<evidence type="ECO:0000256" key="7">
    <source>
        <dbReference type="ARBA" id="ARBA00023054"/>
    </source>
</evidence>
<keyword evidence="5 8" id="KW-0862">Zinc</keyword>
<dbReference type="SUPFAM" id="SSF47576">
    <property type="entry name" value="Calponin-homology domain, CH-domain"/>
    <property type="match status" value="1"/>
</dbReference>
<evidence type="ECO:0000313" key="14">
    <source>
        <dbReference type="Proteomes" id="UP000694891"/>
    </source>
</evidence>
<keyword evidence="3 8" id="KW-0479">Metal-binding</keyword>
<feature type="compositionally biased region" description="Polar residues" evidence="10">
    <location>
        <begin position="593"/>
        <end position="603"/>
    </location>
</feature>
<feature type="domain" description="Calponin-homology (CH)" evidence="11">
    <location>
        <begin position="8"/>
        <end position="111"/>
    </location>
</feature>
<feature type="domain" description="LIM zinc-binding" evidence="12">
    <location>
        <begin position="167"/>
        <end position="229"/>
    </location>
</feature>
<evidence type="ECO:0000256" key="10">
    <source>
        <dbReference type="SAM" id="MobiDB-lite"/>
    </source>
</evidence>
<evidence type="ECO:0000256" key="5">
    <source>
        <dbReference type="ARBA" id="ARBA00022833"/>
    </source>
</evidence>
<feature type="domain" description="BMERB" evidence="13">
    <location>
        <begin position="615"/>
        <end position="763"/>
    </location>
</feature>
<dbReference type="RefSeq" id="XP_008294584.1">
    <property type="nucleotide sequence ID" value="XM_008296362.1"/>
</dbReference>
<feature type="compositionally biased region" description="Polar residues" evidence="10">
    <location>
        <begin position="526"/>
        <end position="540"/>
    </location>
</feature>
<evidence type="ECO:0000256" key="6">
    <source>
        <dbReference type="ARBA" id="ARBA00023038"/>
    </source>
</evidence>
<dbReference type="PROSITE" id="PS50023">
    <property type="entry name" value="LIM_DOMAIN_2"/>
    <property type="match status" value="1"/>
</dbReference>
<keyword evidence="4" id="KW-0967">Endosome</keyword>
<feature type="compositionally biased region" description="Polar residues" evidence="10">
    <location>
        <begin position="229"/>
        <end position="242"/>
    </location>
</feature>
<feature type="compositionally biased region" description="Low complexity" evidence="10">
    <location>
        <begin position="361"/>
        <end position="379"/>
    </location>
</feature>
<dbReference type="CDD" id="cd21252">
    <property type="entry name" value="CH_MICALL1"/>
    <property type="match status" value="1"/>
</dbReference>
<dbReference type="Pfam" id="PF12130">
    <property type="entry name" value="bMERB_dom"/>
    <property type="match status" value="1"/>
</dbReference>
<dbReference type="Pfam" id="PF00307">
    <property type="entry name" value="CH"/>
    <property type="match status" value="1"/>
</dbReference>
<dbReference type="InterPro" id="IPR001781">
    <property type="entry name" value="Znf_LIM"/>
</dbReference>
<feature type="region of interest" description="Disordered" evidence="10">
    <location>
        <begin position="229"/>
        <end position="248"/>
    </location>
</feature>
<dbReference type="FunFam" id="1.10.418.10:FF:000023">
    <property type="entry name" value="EH domain-binding protein 1 isoform X1"/>
    <property type="match status" value="1"/>
</dbReference>
<dbReference type="GO" id="GO:0046872">
    <property type="term" value="F:metal ion binding"/>
    <property type="evidence" value="ECO:0007669"/>
    <property type="project" value="UniProtKB-KW"/>
</dbReference>
<dbReference type="PROSITE" id="PS50021">
    <property type="entry name" value="CH"/>
    <property type="match status" value="1"/>
</dbReference>
<dbReference type="SUPFAM" id="SSF57716">
    <property type="entry name" value="Glucocorticoid receptor-like (DNA-binding domain)"/>
    <property type="match status" value="1"/>
</dbReference>
<organism evidence="14 15">
    <name type="scientific">Stegastes partitus</name>
    <name type="common">bicolor damselfish</name>
    <dbReference type="NCBI Taxonomy" id="144197"/>
    <lineage>
        <taxon>Eukaryota</taxon>
        <taxon>Metazoa</taxon>
        <taxon>Chordata</taxon>
        <taxon>Craniata</taxon>
        <taxon>Vertebrata</taxon>
        <taxon>Euteleostomi</taxon>
        <taxon>Actinopterygii</taxon>
        <taxon>Neopterygii</taxon>
        <taxon>Teleostei</taxon>
        <taxon>Neoteleostei</taxon>
        <taxon>Acanthomorphata</taxon>
        <taxon>Ovalentaria</taxon>
        <taxon>Pomacentridae</taxon>
        <taxon>Stegastes</taxon>
    </lineage>
</organism>